<dbReference type="CDD" id="cd06583">
    <property type="entry name" value="PGRP"/>
    <property type="match status" value="1"/>
</dbReference>
<dbReference type="GO" id="GO:0009253">
    <property type="term" value="P:peptidoglycan catabolic process"/>
    <property type="evidence" value="ECO:0007669"/>
    <property type="project" value="InterPro"/>
</dbReference>
<dbReference type="InterPro" id="IPR002502">
    <property type="entry name" value="Amidase_domain"/>
</dbReference>
<dbReference type="Gene3D" id="3.40.80.10">
    <property type="entry name" value="Peptidoglycan recognition protein-like"/>
    <property type="match status" value="1"/>
</dbReference>
<proteinExistence type="predicted"/>
<protein>
    <submittedName>
        <fullName evidence="2">N-acetylmuramoyl-L-alanine amidase</fullName>
    </submittedName>
</protein>
<feature type="domain" description="N-acetylmuramoyl-L-alanine amidase" evidence="1">
    <location>
        <begin position="12"/>
        <end position="160"/>
    </location>
</feature>
<comment type="caution">
    <text evidence="2">The sequence shown here is derived from an EMBL/GenBank/DDBJ whole genome shotgun (WGS) entry which is preliminary data.</text>
</comment>
<dbReference type="SUPFAM" id="SSF55846">
    <property type="entry name" value="N-acetylmuramoyl-L-alanine amidase-like"/>
    <property type="match status" value="1"/>
</dbReference>
<dbReference type="InterPro" id="IPR003646">
    <property type="entry name" value="SH3-like_bac-type"/>
</dbReference>
<evidence type="ECO:0000259" key="1">
    <source>
        <dbReference type="SMART" id="SM00644"/>
    </source>
</evidence>
<organism evidence="2 3">
    <name type="scientific">Candidatus Caccousia avicola</name>
    <dbReference type="NCBI Taxonomy" id="2840721"/>
    <lineage>
        <taxon>Bacteria</taxon>
        <taxon>Bacillati</taxon>
        <taxon>Bacillota</taxon>
        <taxon>Clostridia</taxon>
        <taxon>Eubacteriales</taxon>
        <taxon>Oscillospiraceae</taxon>
        <taxon>Oscillospiraceae incertae sedis</taxon>
        <taxon>Candidatus Caccousia</taxon>
    </lineage>
</organism>
<dbReference type="AlphaFoldDB" id="A0A9D1APQ2"/>
<dbReference type="Pfam" id="PF08239">
    <property type="entry name" value="SH3_3"/>
    <property type="match status" value="1"/>
</dbReference>
<reference evidence="2" key="1">
    <citation type="submission" date="2020-10" db="EMBL/GenBank/DDBJ databases">
        <authorList>
            <person name="Gilroy R."/>
        </authorList>
    </citation>
    <scope>NUCLEOTIDE SEQUENCE</scope>
    <source>
        <strain evidence="2">ChiSxjej1B13-7958</strain>
    </source>
</reference>
<gene>
    <name evidence="2" type="ORF">IAB89_09725</name>
</gene>
<dbReference type="Proteomes" id="UP000824242">
    <property type="component" value="Unassembled WGS sequence"/>
</dbReference>
<sequence>MSEKIVWEPYTKNRCMTEPRATTPVGIVVHSTAVKGTKHTRWGQGSPWDTETSSKAAHALIDTDGIWQTLPWDVRCWLAAGDANYTHIQFEICEPSKDTDENAKNLYEKTLYLCTELCKMYGISSWDVVCHAEAHKMGIANNHSDVTHWWGKKGTPWEPYTMDRLRADIAAALGEEKEEGVMYTAVVKTKYDGQINLWSNTKKSKSLAKLKDGTTVTIEEEVGAGWCKVSYNGMEGYCDGKYLVDRKPIEDADVDEPEENTPEMPDIIENETEDGKIIIDVTFKGLSPEQLDKVLEVLDLA</sequence>
<reference evidence="2" key="2">
    <citation type="journal article" date="2021" name="PeerJ">
        <title>Extensive microbial diversity within the chicken gut microbiome revealed by metagenomics and culture.</title>
        <authorList>
            <person name="Gilroy R."/>
            <person name="Ravi A."/>
            <person name="Getino M."/>
            <person name="Pursley I."/>
            <person name="Horton D.L."/>
            <person name="Alikhan N.F."/>
            <person name="Baker D."/>
            <person name="Gharbi K."/>
            <person name="Hall N."/>
            <person name="Watson M."/>
            <person name="Adriaenssens E.M."/>
            <person name="Foster-Nyarko E."/>
            <person name="Jarju S."/>
            <person name="Secka A."/>
            <person name="Antonio M."/>
            <person name="Oren A."/>
            <person name="Chaudhuri R.R."/>
            <person name="La Ragione R."/>
            <person name="Hildebrand F."/>
            <person name="Pallen M.J."/>
        </authorList>
    </citation>
    <scope>NUCLEOTIDE SEQUENCE</scope>
    <source>
        <strain evidence="2">ChiSxjej1B13-7958</strain>
    </source>
</reference>
<dbReference type="Pfam" id="PF01510">
    <property type="entry name" value="Amidase_2"/>
    <property type="match status" value="1"/>
</dbReference>
<accession>A0A9D1APQ2</accession>
<dbReference type="EMBL" id="DVGZ01000106">
    <property type="protein sequence ID" value="HIR47915.1"/>
    <property type="molecule type" value="Genomic_DNA"/>
</dbReference>
<evidence type="ECO:0000313" key="2">
    <source>
        <dbReference type="EMBL" id="HIR47915.1"/>
    </source>
</evidence>
<name>A0A9D1APQ2_9FIRM</name>
<dbReference type="Gene3D" id="2.30.30.40">
    <property type="entry name" value="SH3 Domains"/>
    <property type="match status" value="1"/>
</dbReference>
<evidence type="ECO:0000313" key="3">
    <source>
        <dbReference type="Proteomes" id="UP000824242"/>
    </source>
</evidence>
<dbReference type="GO" id="GO:0008745">
    <property type="term" value="F:N-acetylmuramoyl-L-alanine amidase activity"/>
    <property type="evidence" value="ECO:0007669"/>
    <property type="project" value="InterPro"/>
</dbReference>
<dbReference type="InterPro" id="IPR036505">
    <property type="entry name" value="Amidase/PGRP_sf"/>
</dbReference>
<dbReference type="SMART" id="SM00644">
    <property type="entry name" value="Ami_2"/>
    <property type="match status" value="1"/>
</dbReference>